<dbReference type="PANTHER" id="PTHR10890">
    <property type="entry name" value="CYSTEINYL-TRNA SYNTHETASE"/>
    <property type="match status" value="1"/>
</dbReference>
<proteinExistence type="inferred from homology"/>
<keyword evidence="17" id="KW-1185">Reference proteome</keyword>
<evidence type="ECO:0000256" key="8">
    <source>
        <dbReference type="ARBA" id="ARBA00022833"/>
    </source>
</evidence>
<dbReference type="GO" id="GO:0008270">
    <property type="term" value="F:zinc ion binding"/>
    <property type="evidence" value="ECO:0007669"/>
    <property type="project" value="UniProtKB-UniRule"/>
</dbReference>
<keyword evidence="8 13" id="KW-0862">Zinc</keyword>
<evidence type="ECO:0000313" key="16">
    <source>
        <dbReference type="EMBL" id="CDN40619.1"/>
    </source>
</evidence>
<keyword evidence="5 13" id="KW-0436">Ligase</keyword>
<feature type="short sequence motif" description="'HIGH' region" evidence="13">
    <location>
        <begin position="26"/>
        <end position="36"/>
    </location>
</feature>
<evidence type="ECO:0000256" key="2">
    <source>
        <dbReference type="ARBA" id="ARBA00005594"/>
    </source>
</evidence>
<feature type="domain" description="Cysteinyl-tRNA synthetase class Ia DALR" evidence="15">
    <location>
        <begin position="340"/>
        <end position="375"/>
    </location>
</feature>
<feature type="binding site" evidence="13">
    <location>
        <position position="202"/>
    </location>
    <ligand>
        <name>Zn(2+)</name>
        <dbReference type="ChEBI" id="CHEBI:29105"/>
    </ligand>
</feature>
<keyword evidence="6 13" id="KW-0479">Metal-binding</keyword>
<feature type="binding site" evidence="13">
    <location>
        <position position="227"/>
    </location>
    <ligand>
        <name>Zn(2+)</name>
        <dbReference type="ChEBI" id="CHEBI:29105"/>
    </ligand>
</feature>
<accession>A0A292II48</accession>
<keyword evidence="11 13" id="KW-0030">Aminoacyl-tRNA synthetase</keyword>
<keyword evidence="7 13" id="KW-0547">Nucleotide-binding</keyword>
<name>A0A292II48_9MOLU</name>
<dbReference type="EMBL" id="HG937516">
    <property type="protein sequence ID" value="CDN40619.1"/>
    <property type="molecule type" value="Genomic_DNA"/>
</dbReference>
<dbReference type="Proteomes" id="UP000261764">
    <property type="component" value="Chromosome I"/>
</dbReference>
<evidence type="ECO:0000256" key="6">
    <source>
        <dbReference type="ARBA" id="ARBA00022723"/>
    </source>
</evidence>
<evidence type="ECO:0000256" key="9">
    <source>
        <dbReference type="ARBA" id="ARBA00022840"/>
    </source>
</evidence>
<keyword evidence="4 13" id="KW-0963">Cytoplasm</keyword>
<evidence type="ECO:0000256" key="10">
    <source>
        <dbReference type="ARBA" id="ARBA00022917"/>
    </source>
</evidence>
<feature type="binding site" evidence="13">
    <location>
        <position position="262"/>
    </location>
    <ligand>
        <name>ATP</name>
        <dbReference type="ChEBI" id="CHEBI:30616"/>
    </ligand>
</feature>
<comment type="subunit">
    <text evidence="3 13">Monomer.</text>
</comment>
<feature type="short sequence motif" description="'KMSKS' region" evidence="13">
    <location>
        <begin position="259"/>
        <end position="263"/>
    </location>
</feature>
<dbReference type="InterPro" id="IPR015273">
    <property type="entry name" value="Cys-tRNA-synt_Ia_DALR"/>
</dbReference>
<evidence type="ECO:0000256" key="13">
    <source>
        <dbReference type="HAMAP-Rule" id="MF_00041"/>
    </source>
</evidence>
<comment type="similarity">
    <text evidence="2 13">Belongs to the class-I aminoacyl-tRNA synthetase family.</text>
</comment>
<evidence type="ECO:0000259" key="14">
    <source>
        <dbReference type="Pfam" id="PF01406"/>
    </source>
</evidence>
<dbReference type="GO" id="GO:0004817">
    <property type="term" value="F:cysteine-tRNA ligase activity"/>
    <property type="evidence" value="ECO:0007669"/>
    <property type="project" value="UniProtKB-UniRule"/>
</dbReference>
<dbReference type="GO" id="GO:0005524">
    <property type="term" value="F:ATP binding"/>
    <property type="evidence" value="ECO:0007669"/>
    <property type="project" value="UniProtKB-UniRule"/>
</dbReference>
<dbReference type="InterPro" id="IPR024909">
    <property type="entry name" value="Cys-tRNA/MSH_ligase"/>
</dbReference>
<dbReference type="EC" id="6.1.1.16" evidence="13"/>
<evidence type="ECO:0000256" key="1">
    <source>
        <dbReference type="ARBA" id="ARBA00004496"/>
    </source>
</evidence>
<evidence type="ECO:0000256" key="11">
    <source>
        <dbReference type="ARBA" id="ARBA00023146"/>
    </source>
</evidence>
<dbReference type="NCBIfam" id="TIGR00435">
    <property type="entry name" value="cysS"/>
    <property type="match status" value="1"/>
</dbReference>
<dbReference type="GO" id="GO:0005829">
    <property type="term" value="C:cytosol"/>
    <property type="evidence" value="ECO:0007669"/>
    <property type="project" value="TreeGrafter"/>
</dbReference>
<dbReference type="PANTHER" id="PTHR10890:SF3">
    <property type="entry name" value="CYSTEINE--TRNA LIGASE, CYTOPLASMIC"/>
    <property type="match status" value="1"/>
</dbReference>
<dbReference type="InterPro" id="IPR014729">
    <property type="entry name" value="Rossmann-like_a/b/a_fold"/>
</dbReference>
<dbReference type="HAMAP" id="MF_00041">
    <property type="entry name" value="Cys_tRNA_synth"/>
    <property type="match status" value="1"/>
</dbReference>
<comment type="cofactor">
    <cofactor evidence="13">
        <name>Zn(2+)</name>
        <dbReference type="ChEBI" id="CHEBI:29105"/>
    </cofactor>
    <text evidence="13">Binds 1 zinc ion per subunit.</text>
</comment>
<dbReference type="SUPFAM" id="SSF47323">
    <property type="entry name" value="Anticodon-binding domain of a subclass of class I aminoacyl-tRNA synthetases"/>
    <property type="match status" value="1"/>
</dbReference>
<dbReference type="Pfam" id="PF01406">
    <property type="entry name" value="tRNA-synt_1e"/>
    <property type="match status" value="1"/>
</dbReference>
<dbReference type="KEGG" id="mamp:MAMA39_05010"/>
<feature type="binding site" evidence="13">
    <location>
        <position position="24"/>
    </location>
    <ligand>
        <name>Zn(2+)</name>
        <dbReference type="ChEBI" id="CHEBI:29105"/>
    </ligand>
</feature>
<evidence type="ECO:0000256" key="5">
    <source>
        <dbReference type="ARBA" id="ARBA00022598"/>
    </source>
</evidence>
<dbReference type="AlphaFoldDB" id="A0A292II48"/>
<protein>
    <recommendedName>
        <fullName evidence="13">Cysteine--tRNA ligase</fullName>
        <ecNumber evidence="13">6.1.1.16</ecNumber>
    </recommendedName>
    <alternativeName>
        <fullName evidence="13">Cysteinyl-tRNA synthetase</fullName>
        <shortName evidence="13">CysRS</shortName>
    </alternativeName>
</protein>
<dbReference type="InterPro" id="IPR009080">
    <property type="entry name" value="tRNAsynth_Ia_anticodon-bd"/>
</dbReference>
<gene>
    <name evidence="13" type="primary">cysS</name>
    <name evidence="16" type="ORF">MAMA39_05010</name>
</gene>
<organism evidence="16 17">
    <name type="scientific">Mycoplasma amphoriforme A39</name>
    <dbReference type="NCBI Taxonomy" id="572419"/>
    <lineage>
        <taxon>Bacteria</taxon>
        <taxon>Bacillati</taxon>
        <taxon>Mycoplasmatota</taxon>
        <taxon>Mollicutes</taxon>
        <taxon>Mycoplasmataceae</taxon>
        <taxon>Mycoplasma</taxon>
    </lineage>
</organism>
<dbReference type="InterPro" id="IPR015803">
    <property type="entry name" value="Cys-tRNA-ligase"/>
</dbReference>
<evidence type="ECO:0000256" key="4">
    <source>
        <dbReference type="ARBA" id="ARBA00022490"/>
    </source>
</evidence>
<dbReference type="Gene3D" id="3.40.50.620">
    <property type="entry name" value="HUPs"/>
    <property type="match status" value="1"/>
</dbReference>
<evidence type="ECO:0000256" key="3">
    <source>
        <dbReference type="ARBA" id="ARBA00011245"/>
    </source>
</evidence>
<feature type="domain" description="tRNA synthetases class I catalytic" evidence="14">
    <location>
        <begin position="14"/>
        <end position="306"/>
    </location>
</feature>
<evidence type="ECO:0000256" key="12">
    <source>
        <dbReference type="ARBA" id="ARBA00047398"/>
    </source>
</evidence>
<reference evidence="16 17" key="1">
    <citation type="journal article" date="2015" name="Clin. Infect. Dis.">
        <title>Genomic Investigations unmask Mycoplasma amphoriforme, a new respiratory pathogen.</title>
        <authorList>
            <person name="Gillespie S.H."/>
            <person name="Ling C.L."/>
            <person name="Oravcova K."/>
            <person name="Pinheiro M."/>
            <person name="Wells L."/>
            <person name="Bryant J.M."/>
            <person name="McHugh T.D."/>
            <person name="Bebear C."/>
            <person name="Webster D."/>
            <person name="Harris S.R."/>
            <person name="Seth-Smith H.M."/>
            <person name="Thomson N.R."/>
        </authorList>
    </citation>
    <scope>NUCLEOTIDE SEQUENCE [LARGE SCALE GENOMIC DNA]</scope>
    <source>
        <strain evidence="16 17">A39</strain>
    </source>
</reference>
<feature type="binding site" evidence="13">
    <location>
        <position position="231"/>
    </location>
    <ligand>
        <name>Zn(2+)</name>
        <dbReference type="ChEBI" id="CHEBI:29105"/>
    </ligand>
</feature>
<keyword evidence="9 13" id="KW-0067">ATP-binding</keyword>
<dbReference type="CDD" id="cd00672">
    <property type="entry name" value="CysRS_core"/>
    <property type="match status" value="1"/>
</dbReference>
<sequence>MKIFDTFSQQKHLLTEQTISIYLCGPTVYNHVHLGNIRPLITFDVFHRILRFKKIPVNIVHNITDIDDKIIKQAVLEHASELVLANQYTIAYFQIMDQMNVIRMHHPRVSENISGIIAYIEKLIANQAAYVVNGDVYFRVDCVKSYGSLSKNHPHDLRIGERIEIDTKKINPLDFVLWKQTTEGLKWPSPWSLGRPGWHTECAYLIWNHFGKQITIHGGGIDLLFPHHENELSQHLSLTNHPISKYWMHIGQLTINQQKMSKSLGNFIYVKQLLETYDFRVLRWFFYQSHYRSPINFSNAVLQNAIKDIEKITLSLNKAKTMLVLNHHSLPSTFAVNPDFLQALEDDLNFANATKIIWDLVRKLNEWINKKDFKQLTTICSELLWCLDLYGILPENIHTQTNIDLIRQWGRKVLNKEFKEADAIRARLQTKKLL</sequence>
<dbReference type="GO" id="GO:0006423">
    <property type="term" value="P:cysteinyl-tRNA aminoacylation"/>
    <property type="evidence" value="ECO:0007669"/>
    <property type="project" value="UniProtKB-UniRule"/>
</dbReference>
<dbReference type="PRINTS" id="PR00983">
    <property type="entry name" value="TRNASYNTHCYS"/>
</dbReference>
<evidence type="ECO:0000256" key="7">
    <source>
        <dbReference type="ARBA" id="ARBA00022741"/>
    </source>
</evidence>
<evidence type="ECO:0000259" key="15">
    <source>
        <dbReference type="Pfam" id="PF09190"/>
    </source>
</evidence>
<dbReference type="RefSeq" id="WP_343251244.1">
    <property type="nucleotide sequence ID" value="NZ_HG937516.1"/>
</dbReference>
<dbReference type="Gene3D" id="1.20.120.1910">
    <property type="entry name" value="Cysteine-tRNA ligase, C-terminal anti-codon recognition domain"/>
    <property type="match status" value="1"/>
</dbReference>
<comment type="catalytic activity">
    <reaction evidence="12 13">
        <text>tRNA(Cys) + L-cysteine + ATP = L-cysteinyl-tRNA(Cys) + AMP + diphosphate</text>
        <dbReference type="Rhea" id="RHEA:17773"/>
        <dbReference type="Rhea" id="RHEA-COMP:9661"/>
        <dbReference type="Rhea" id="RHEA-COMP:9679"/>
        <dbReference type="ChEBI" id="CHEBI:30616"/>
        <dbReference type="ChEBI" id="CHEBI:33019"/>
        <dbReference type="ChEBI" id="CHEBI:35235"/>
        <dbReference type="ChEBI" id="CHEBI:78442"/>
        <dbReference type="ChEBI" id="CHEBI:78517"/>
        <dbReference type="ChEBI" id="CHEBI:456215"/>
        <dbReference type="EC" id="6.1.1.16"/>
    </reaction>
</comment>
<dbReference type="Pfam" id="PF09190">
    <property type="entry name" value="DALR_2"/>
    <property type="match status" value="1"/>
</dbReference>
<dbReference type="SUPFAM" id="SSF52374">
    <property type="entry name" value="Nucleotidylyl transferase"/>
    <property type="match status" value="1"/>
</dbReference>
<evidence type="ECO:0000313" key="17">
    <source>
        <dbReference type="Proteomes" id="UP000261764"/>
    </source>
</evidence>
<comment type="subcellular location">
    <subcellularLocation>
        <location evidence="1 13">Cytoplasm</location>
    </subcellularLocation>
</comment>
<keyword evidence="10 13" id="KW-0648">Protein biosynthesis</keyword>
<dbReference type="InterPro" id="IPR032678">
    <property type="entry name" value="tRNA-synt_1_cat_dom"/>
</dbReference>